<name>A0ABV6PQI2_9BURK</name>
<dbReference type="Pfam" id="PF00561">
    <property type="entry name" value="Abhydrolase_1"/>
    <property type="match status" value="1"/>
</dbReference>
<evidence type="ECO:0000313" key="3">
    <source>
        <dbReference type="Proteomes" id="UP001589834"/>
    </source>
</evidence>
<proteinExistence type="predicted"/>
<reference evidence="2 3" key="1">
    <citation type="submission" date="2024-09" db="EMBL/GenBank/DDBJ databases">
        <authorList>
            <person name="Sun Q."/>
            <person name="Mori K."/>
        </authorList>
    </citation>
    <scope>NUCLEOTIDE SEQUENCE [LARGE SCALE GENOMIC DNA]</scope>
    <source>
        <strain evidence="2 3">NCAIM B.02336</strain>
    </source>
</reference>
<evidence type="ECO:0000313" key="2">
    <source>
        <dbReference type="EMBL" id="MFC0592085.1"/>
    </source>
</evidence>
<dbReference type="InterPro" id="IPR050228">
    <property type="entry name" value="Carboxylesterase_BioH"/>
</dbReference>
<dbReference type="GO" id="GO:0016787">
    <property type="term" value="F:hydrolase activity"/>
    <property type="evidence" value="ECO:0007669"/>
    <property type="project" value="UniProtKB-KW"/>
</dbReference>
<dbReference type="InterPro" id="IPR000073">
    <property type="entry name" value="AB_hydrolase_1"/>
</dbReference>
<protein>
    <submittedName>
        <fullName evidence="2">Alpha/beta fold hydrolase</fullName>
    </submittedName>
</protein>
<comment type="caution">
    <text evidence="2">The sequence shown here is derived from an EMBL/GenBank/DDBJ whole genome shotgun (WGS) entry which is preliminary data.</text>
</comment>
<dbReference type="InterPro" id="IPR029058">
    <property type="entry name" value="AB_hydrolase_fold"/>
</dbReference>
<organism evidence="2 3">
    <name type="scientific">Ottowia pentelensis</name>
    <dbReference type="NCBI Taxonomy" id="511108"/>
    <lineage>
        <taxon>Bacteria</taxon>
        <taxon>Pseudomonadati</taxon>
        <taxon>Pseudomonadota</taxon>
        <taxon>Betaproteobacteria</taxon>
        <taxon>Burkholderiales</taxon>
        <taxon>Comamonadaceae</taxon>
        <taxon>Ottowia</taxon>
    </lineage>
</organism>
<keyword evidence="2" id="KW-0378">Hydrolase</keyword>
<dbReference type="Gene3D" id="3.40.50.1820">
    <property type="entry name" value="alpha/beta hydrolase"/>
    <property type="match status" value="1"/>
</dbReference>
<accession>A0ABV6PQI2</accession>
<evidence type="ECO:0000259" key="1">
    <source>
        <dbReference type="Pfam" id="PF00561"/>
    </source>
</evidence>
<dbReference type="PANTHER" id="PTHR43194:SF2">
    <property type="entry name" value="PEROXISOMAL MEMBRANE PROTEIN LPX1"/>
    <property type="match status" value="1"/>
</dbReference>
<dbReference type="PANTHER" id="PTHR43194">
    <property type="entry name" value="HYDROLASE ALPHA/BETA FOLD FAMILY"/>
    <property type="match status" value="1"/>
</dbReference>
<sequence>MSEPTLHHLDCPGSTGQHRLAWWQWGAAQAPHLIVCVHGLTRQGRDFDVLARALVARAAAQGGSVRVACPDVVGRGQSAWLPDPMGYQYPTYVADTLSLLARLHAQAPVAALDWVGTSMGGIIGMLVAGTPGLPLPVAPGRMVLNDVGPSIEWLAIQRIQEYAGKAPERFDSVEAAARYLRALSLGFGPIPDADWLNLTRPMLQALPGGGWRLCSDPAIAVPMASLTRDALAQGDAILWRAYEQIAAQVLLLRGADSDLLSPDTARRMGESGPRARLIEFAGVGHAPMLIADDQVRAVTDFLLPTAGARP</sequence>
<gene>
    <name evidence="2" type="ORF">ACFFGG_05900</name>
</gene>
<feature type="domain" description="AB hydrolase-1" evidence="1">
    <location>
        <begin position="33"/>
        <end position="288"/>
    </location>
</feature>
<dbReference type="SUPFAM" id="SSF53474">
    <property type="entry name" value="alpha/beta-Hydrolases"/>
    <property type="match status" value="1"/>
</dbReference>
<dbReference type="EMBL" id="JBHLTN010000010">
    <property type="protein sequence ID" value="MFC0592085.1"/>
    <property type="molecule type" value="Genomic_DNA"/>
</dbReference>
<dbReference type="RefSeq" id="WP_293221439.1">
    <property type="nucleotide sequence ID" value="NZ_JBHLTN010000010.1"/>
</dbReference>
<dbReference type="Proteomes" id="UP001589834">
    <property type="component" value="Unassembled WGS sequence"/>
</dbReference>
<keyword evidence="3" id="KW-1185">Reference proteome</keyword>